<protein>
    <submittedName>
        <fullName evidence="4">TPR repeat-containing protein</fullName>
    </submittedName>
</protein>
<dbReference type="eggNOG" id="COG0457">
    <property type="taxonomic scope" value="Bacteria"/>
</dbReference>
<keyword evidence="3" id="KW-0812">Transmembrane</keyword>
<dbReference type="SMART" id="SM00028">
    <property type="entry name" value="TPR"/>
    <property type="match status" value="5"/>
</dbReference>
<dbReference type="PROSITE" id="PS50005">
    <property type="entry name" value="TPR"/>
    <property type="match status" value="1"/>
</dbReference>
<name>C6W4U9_DYAFD</name>
<dbReference type="InterPro" id="IPR016032">
    <property type="entry name" value="Sig_transdc_resp-reg_C-effctor"/>
</dbReference>
<dbReference type="GO" id="GO:0003677">
    <property type="term" value="F:DNA binding"/>
    <property type="evidence" value="ECO:0007669"/>
    <property type="project" value="InterPro"/>
</dbReference>
<feature type="repeat" description="TPR" evidence="1">
    <location>
        <begin position="202"/>
        <end position="235"/>
    </location>
</feature>
<keyword evidence="1" id="KW-0802">TPR repeat</keyword>
<evidence type="ECO:0000313" key="5">
    <source>
        <dbReference type="Proteomes" id="UP000002011"/>
    </source>
</evidence>
<keyword evidence="5" id="KW-1185">Reference proteome</keyword>
<keyword evidence="2" id="KW-0175">Coiled coil</keyword>
<evidence type="ECO:0000256" key="1">
    <source>
        <dbReference type="PROSITE-ProRule" id="PRU00339"/>
    </source>
</evidence>
<sequence length="560" mass="64547">MHTGRARKRFSPPTHSAAIRILSGTAIFLLFVTQHLFAQSAHPLPEPEHSIPASPHNPDSLLIGLKANYYAAIAKNNEGEAAGYLQQIGRLLFISGHYPQSLDYLLQAEKTYRHTGRKKMLAANLDMLGELYYRSRRPQLARKQYDEALGIYQSLKMESGKAEIYGRIGHLYEKREMYDSAFYFQRKALQSYELDRHTDGAAKIYENIGSIYEDLEEYDSAYFYFNKAYVLNAQTNNARAQVEVVNNLGDVLRKTGRFREGLAHSIQSLNLARTHGERYQISSAYYDISKAYNLLNRNDSAFHYLALSRSLLNDIYSEESNKQLALLQTLYEIEKKDSEIAQLTQARRIDTLISIATGVVIILVIVVAALIISRQRLKIRNEQKLRAQHKQVYEAQNQLMEVELKNKKLEEEHLKQQLETKTQELSSYTLHVIRKNQLLEDLRTKLEEMIKDDKRDQRKQIRALSEQIGEGLQDNQHWEEFRGIFEQVHQSFFDRLQQQTGPLTANDLRLIALIKMNLTSADIATLLGISQDSLRVIRHRLRKKLNLTAGDNLSAYIQSI</sequence>
<dbReference type="Pfam" id="PF13424">
    <property type="entry name" value="TPR_12"/>
    <property type="match status" value="1"/>
</dbReference>
<evidence type="ECO:0000256" key="3">
    <source>
        <dbReference type="SAM" id="Phobius"/>
    </source>
</evidence>
<accession>C6W4U9</accession>
<dbReference type="Pfam" id="PF13181">
    <property type="entry name" value="TPR_8"/>
    <property type="match status" value="1"/>
</dbReference>
<dbReference type="HOGENOM" id="CLU_037008_0_0_10"/>
<dbReference type="Proteomes" id="UP000002011">
    <property type="component" value="Chromosome"/>
</dbReference>
<keyword evidence="3" id="KW-1133">Transmembrane helix</keyword>
<dbReference type="GO" id="GO:0006355">
    <property type="term" value="P:regulation of DNA-templated transcription"/>
    <property type="evidence" value="ECO:0007669"/>
    <property type="project" value="InterPro"/>
</dbReference>
<dbReference type="SUPFAM" id="SSF46894">
    <property type="entry name" value="C-terminal effector domain of the bipartite response regulators"/>
    <property type="match status" value="1"/>
</dbReference>
<keyword evidence="3" id="KW-0472">Membrane</keyword>
<feature type="coiled-coil region" evidence="2">
    <location>
        <begin position="390"/>
        <end position="459"/>
    </location>
</feature>
<dbReference type="Gene3D" id="1.25.40.10">
    <property type="entry name" value="Tetratricopeptide repeat domain"/>
    <property type="match status" value="1"/>
</dbReference>
<dbReference type="InterPro" id="IPR011990">
    <property type="entry name" value="TPR-like_helical_dom_sf"/>
</dbReference>
<evidence type="ECO:0000313" key="4">
    <source>
        <dbReference type="EMBL" id="ACT95923.1"/>
    </source>
</evidence>
<proteinExistence type="predicted"/>
<dbReference type="InterPro" id="IPR019734">
    <property type="entry name" value="TPR_rpt"/>
</dbReference>
<dbReference type="PANTHER" id="PTHR10098">
    <property type="entry name" value="RAPSYN-RELATED"/>
    <property type="match status" value="1"/>
</dbReference>
<dbReference type="STRING" id="471854.Dfer_4722"/>
<dbReference type="AlphaFoldDB" id="C6W4U9"/>
<dbReference type="Gene3D" id="1.10.10.10">
    <property type="entry name" value="Winged helix-like DNA-binding domain superfamily/Winged helix DNA-binding domain"/>
    <property type="match status" value="1"/>
</dbReference>
<dbReference type="SUPFAM" id="SSF48452">
    <property type="entry name" value="TPR-like"/>
    <property type="match status" value="2"/>
</dbReference>
<reference evidence="4 5" key="1">
    <citation type="journal article" date="2009" name="Stand. Genomic Sci.">
        <title>Complete genome sequence of Dyadobacter fermentans type strain (NS114).</title>
        <authorList>
            <person name="Lang E."/>
            <person name="Lapidus A."/>
            <person name="Chertkov O."/>
            <person name="Brettin T."/>
            <person name="Detter J.C."/>
            <person name="Han C."/>
            <person name="Copeland A."/>
            <person name="Glavina Del Rio T."/>
            <person name="Nolan M."/>
            <person name="Chen F."/>
            <person name="Lucas S."/>
            <person name="Tice H."/>
            <person name="Cheng J.F."/>
            <person name="Land M."/>
            <person name="Hauser L."/>
            <person name="Chang Y.J."/>
            <person name="Jeffries C.D."/>
            <person name="Kopitz M."/>
            <person name="Bruce D."/>
            <person name="Goodwin L."/>
            <person name="Pitluck S."/>
            <person name="Ovchinnikova G."/>
            <person name="Pati A."/>
            <person name="Ivanova N."/>
            <person name="Mavrommatis K."/>
            <person name="Chen A."/>
            <person name="Palaniappan K."/>
            <person name="Chain P."/>
            <person name="Bristow J."/>
            <person name="Eisen J.A."/>
            <person name="Markowitz V."/>
            <person name="Hugenholtz P."/>
            <person name="Goker M."/>
            <person name="Rohde M."/>
            <person name="Kyrpides N.C."/>
            <person name="Klenk H.P."/>
        </authorList>
    </citation>
    <scope>NUCLEOTIDE SEQUENCE [LARGE SCALE GENOMIC DNA]</scope>
    <source>
        <strain evidence="5">ATCC 700827 / DSM 18053 / CIP 107007 / KCTC 52180 / NS114</strain>
    </source>
</reference>
<organism evidence="4 5">
    <name type="scientific">Dyadobacter fermentans (strain ATCC 700827 / DSM 18053 / CIP 107007 / KCTC 52180 / NS114)</name>
    <dbReference type="NCBI Taxonomy" id="471854"/>
    <lineage>
        <taxon>Bacteria</taxon>
        <taxon>Pseudomonadati</taxon>
        <taxon>Bacteroidota</taxon>
        <taxon>Cytophagia</taxon>
        <taxon>Cytophagales</taxon>
        <taxon>Spirosomataceae</taxon>
        <taxon>Dyadobacter</taxon>
    </lineage>
</organism>
<dbReference type="InterPro" id="IPR036388">
    <property type="entry name" value="WH-like_DNA-bd_sf"/>
</dbReference>
<dbReference type="OrthoDB" id="1523128at2"/>
<feature type="transmembrane region" description="Helical" evidence="3">
    <location>
        <begin position="352"/>
        <end position="372"/>
    </location>
</feature>
<evidence type="ECO:0000256" key="2">
    <source>
        <dbReference type="SAM" id="Coils"/>
    </source>
</evidence>
<gene>
    <name evidence="4" type="ordered locus">Dfer_4722</name>
</gene>
<dbReference type="EMBL" id="CP001619">
    <property type="protein sequence ID" value="ACT95923.1"/>
    <property type="molecule type" value="Genomic_DNA"/>
</dbReference>
<dbReference type="KEGG" id="dfe:Dfer_4722"/>